<comment type="caution">
    <text evidence="3">The sequence shown here is derived from an EMBL/GenBank/DDBJ whole genome shotgun (WGS) entry which is preliminary data.</text>
</comment>
<accession>A0AA38VI41</accession>
<feature type="region of interest" description="Disordered" evidence="1">
    <location>
        <begin position="453"/>
        <end position="489"/>
    </location>
</feature>
<protein>
    <submittedName>
        <fullName evidence="3">DUF2434 domain-containing protein</fullName>
    </submittedName>
</protein>
<feature type="transmembrane region" description="Helical" evidence="2">
    <location>
        <begin position="262"/>
        <end position="282"/>
    </location>
</feature>
<dbReference type="Pfam" id="PF10361">
    <property type="entry name" value="DUF2434"/>
    <property type="match status" value="1"/>
</dbReference>
<feature type="transmembrane region" description="Helical" evidence="2">
    <location>
        <begin position="340"/>
        <end position="363"/>
    </location>
</feature>
<keyword evidence="2" id="KW-0472">Membrane</keyword>
<gene>
    <name evidence="3" type="ORF">NKR23_g10749</name>
</gene>
<feature type="region of interest" description="Disordered" evidence="1">
    <location>
        <begin position="504"/>
        <end position="577"/>
    </location>
</feature>
<evidence type="ECO:0000256" key="1">
    <source>
        <dbReference type="SAM" id="MobiDB-lite"/>
    </source>
</evidence>
<name>A0AA38VI41_9PEZI</name>
<feature type="transmembrane region" description="Helical" evidence="2">
    <location>
        <begin position="88"/>
        <end position="108"/>
    </location>
</feature>
<dbReference type="InterPro" id="IPR018830">
    <property type="entry name" value="DUF2434"/>
</dbReference>
<feature type="transmembrane region" description="Helical" evidence="2">
    <location>
        <begin position="161"/>
        <end position="183"/>
    </location>
</feature>
<keyword evidence="2" id="KW-1133">Transmembrane helix</keyword>
<dbReference type="AlphaFoldDB" id="A0AA38VI41"/>
<feature type="transmembrane region" description="Helical" evidence="2">
    <location>
        <begin position="129"/>
        <end position="149"/>
    </location>
</feature>
<reference evidence="3" key="1">
    <citation type="submission" date="2022-07" db="EMBL/GenBank/DDBJ databases">
        <title>Fungi with potential for degradation of polypropylene.</title>
        <authorList>
            <person name="Gostincar C."/>
        </authorList>
    </citation>
    <scope>NUCLEOTIDE SEQUENCE</scope>
    <source>
        <strain evidence="3">EXF-13308</strain>
    </source>
</reference>
<dbReference type="EMBL" id="JANBVO010000050">
    <property type="protein sequence ID" value="KAJ9133436.1"/>
    <property type="molecule type" value="Genomic_DNA"/>
</dbReference>
<feature type="compositionally biased region" description="Polar residues" evidence="1">
    <location>
        <begin position="552"/>
        <end position="577"/>
    </location>
</feature>
<proteinExistence type="predicted"/>
<feature type="transmembrane region" description="Helical" evidence="2">
    <location>
        <begin position="213"/>
        <end position="231"/>
    </location>
</feature>
<sequence>MSVFDARDILAFPGGDNSTDTVIGGLHFNLTTLDHYNYTYFSNGTLSNGSRCLLTFEPYTPKLLFPNGTWINSTSCYSPINNIQARSAIGLGFLGGFGIVLVLTLMNLRKHGRLYLPAEKRFYPIGRRWQWYWAIIVCAMSFISLITNVDVDRYYLPQIPIVLNTFFWFLMQMGTMAAVWEAVRHWGSWMERQYIDPNPFVLHQFDRRGMFEFYLPLIFYLFWWLNFFLVVPRSWSSIELQRSPEQALARAIPAATGGRFKAAAFCLLVCWIVTAVSLRHSIKHYCARNRGFFNRAFSVLRYAPFRFILMLPLALALVAYQALCAWRFQWSPLNVHGNNAAIYAGGYAPSLLILIIQVIHGFVTPNEDRELQRQRRIRGLEHDREMGLVRKPAWWRRINSEHVAGESMRERIARNVRELGGGRATARNIDRELATRVAEQDRAEAALNGNFELGSMGRTQSGQPVPAGFDASKRSSITPYGGKSETRRTERTLQVAAGLLFPNATPSISSEQRRAELMMDGPPPPYPNSSASSTRGRTRSVEDEDGARMGSVTRTTSNGTLNSINQPPQQVKSMLDL</sequence>
<keyword evidence="4" id="KW-1185">Reference proteome</keyword>
<keyword evidence="2" id="KW-0812">Transmembrane</keyword>
<evidence type="ECO:0000256" key="2">
    <source>
        <dbReference type="SAM" id="Phobius"/>
    </source>
</evidence>
<evidence type="ECO:0000313" key="3">
    <source>
        <dbReference type="EMBL" id="KAJ9133436.1"/>
    </source>
</evidence>
<dbReference type="Proteomes" id="UP001174694">
    <property type="component" value="Unassembled WGS sequence"/>
</dbReference>
<feature type="transmembrane region" description="Helical" evidence="2">
    <location>
        <begin position="303"/>
        <end position="328"/>
    </location>
</feature>
<organism evidence="3 4">
    <name type="scientific">Pleurostoma richardsiae</name>
    <dbReference type="NCBI Taxonomy" id="41990"/>
    <lineage>
        <taxon>Eukaryota</taxon>
        <taxon>Fungi</taxon>
        <taxon>Dikarya</taxon>
        <taxon>Ascomycota</taxon>
        <taxon>Pezizomycotina</taxon>
        <taxon>Sordariomycetes</taxon>
        <taxon>Sordariomycetidae</taxon>
        <taxon>Calosphaeriales</taxon>
        <taxon>Pleurostomataceae</taxon>
        <taxon>Pleurostoma</taxon>
    </lineage>
</organism>
<evidence type="ECO:0000313" key="4">
    <source>
        <dbReference type="Proteomes" id="UP001174694"/>
    </source>
</evidence>